<protein>
    <submittedName>
        <fullName evidence="1">17462_t:CDS:1</fullName>
    </submittedName>
</protein>
<keyword evidence="2" id="KW-1185">Reference proteome</keyword>
<reference evidence="1" key="1">
    <citation type="submission" date="2021-06" db="EMBL/GenBank/DDBJ databases">
        <authorList>
            <person name="Kallberg Y."/>
            <person name="Tangrot J."/>
            <person name="Rosling A."/>
        </authorList>
    </citation>
    <scope>NUCLEOTIDE SEQUENCE</scope>
    <source>
        <strain evidence="1">28 12/20/2015</strain>
    </source>
</reference>
<dbReference type="Proteomes" id="UP000789366">
    <property type="component" value="Unassembled WGS sequence"/>
</dbReference>
<name>A0ACA9NI47_9GLOM</name>
<evidence type="ECO:0000313" key="1">
    <source>
        <dbReference type="EMBL" id="CAG8649449.1"/>
    </source>
</evidence>
<sequence length="141" mass="16637">MPFAFQESKKATEETEEKLLDDFLKLHAELEHEKEAHEDTKELNRRQMTLMNGCFHQLESQIKRLKGDKDILIKQVAEQQEIINEHKQFEKSQKVKVTDLQVLLTTANQELVKREKTNDKISKKLEQQALKLAKERAKKKL</sequence>
<accession>A0ACA9NI47</accession>
<organism evidence="1 2">
    <name type="scientific">Cetraspora pellucida</name>
    <dbReference type="NCBI Taxonomy" id="1433469"/>
    <lineage>
        <taxon>Eukaryota</taxon>
        <taxon>Fungi</taxon>
        <taxon>Fungi incertae sedis</taxon>
        <taxon>Mucoromycota</taxon>
        <taxon>Glomeromycotina</taxon>
        <taxon>Glomeromycetes</taxon>
        <taxon>Diversisporales</taxon>
        <taxon>Gigasporaceae</taxon>
        <taxon>Cetraspora</taxon>
    </lineage>
</organism>
<proteinExistence type="predicted"/>
<dbReference type="EMBL" id="CAJVPW010013908">
    <property type="protein sequence ID" value="CAG8649449.1"/>
    <property type="molecule type" value="Genomic_DNA"/>
</dbReference>
<comment type="caution">
    <text evidence="1">The sequence shown here is derived from an EMBL/GenBank/DDBJ whole genome shotgun (WGS) entry which is preliminary data.</text>
</comment>
<evidence type="ECO:0000313" key="2">
    <source>
        <dbReference type="Proteomes" id="UP000789366"/>
    </source>
</evidence>
<gene>
    <name evidence="1" type="ORF">SPELUC_LOCUS8859</name>
</gene>